<keyword evidence="1" id="KW-0812">Transmembrane</keyword>
<feature type="transmembrane region" description="Helical" evidence="1">
    <location>
        <begin position="199"/>
        <end position="223"/>
    </location>
</feature>
<evidence type="ECO:0000313" key="4">
    <source>
        <dbReference type="Proteomes" id="UP000674143"/>
    </source>
</evidence>
<name>A0A836KMF0_9TRYP</name>
<dbReference type="KEGG" id="loi:92360580"/>
<reference evidence="4" key="2">
    <citation type="journal article" date="2021" name="Sci. Data">
        <title>Chromosome-scale genome sequencing, assembly and annotation of six genomes from subfamily Leishmaniinae.</title>
        <authorList>
            <person name="Almutairi H."/>
            <person name="Urbaniak M.D."/>
            <person name="Bates M.D."/>
            <person name="Jariyapan N."/>
            <person name="Kwakye-Nuako G."/>
            <person name="Thomaz Soccol V."/>
            <person name="Al-Salem W.S."/>
            <person name="Dillon R.J."/>
            <person name="Bates P.A."/>
            <person name="Gatherer D."/>
        </authorList>
    </citation>
    <scope>NUCLEOTIDE SEQUENCE [LARGE SCALE GENOMIC DNA]</scope>
</reference>
<dbReference type="SMR" id="A0A836KMF0"/>
<feature type="transmembrane region" description="Helical" evidence="1">
    <location>
        <begin position="146"/>
        <end position="166"/>
    </location>
</feature>
<dbReference type="Proteomes" id="UP000674143">
    <property type="component" value="Unassembled WGS sequence"/>
</dbReference>
<dbReference type="EMBL" id="JAFHLR010000023">
    <property type="protein sequence ID" value="KAG5478432.1"/>
    <property type="molecule type" value="Genomic_DNA"/>
</dbReference>
<feature type="transmembrane region" description="Helical" evidence="1">
    <location>
        <begin position="172"/>
        <end position="192"/>
    </location>
</feature>
<feature type="transmembrane region" description="Helical" evidence="1">
    <location>
        <begin position="238"/>
        <end position="258"/>
    </location>
</feature>
<gene>
    <name evidence="3" type="ORF">LSCM4_04665</name>
</gene>
<evidence type="ECO:0000256" key="1">
    <source>
        <dbReference type="SAM" id="Phobius"/>
    </source>
</evidence>
<keyword evidence="1" id="KW-1133">Transmembrane helix</keyword>
<reference evidence="4" key="1">
    <citation type="journal article" date="2021" name="Microbiol. Resour. Announc.">
        <title>LGAAP: Leishmaniinae Genome Assembly and Annotation Pipeline.</title>
        <authorList>
            <person name="Almutairi H."/>
            <person name="Urbaniak M.D."/>
            <person name="Bates M.D."/>
            <person name="Jariyapan N."/>
            <person name="Kwakye-Nuako G."/>
            <person name="Thomaz-Soccol V."/>
            <person name="Al-Salem W.S."/>
            <person name="Dillon R.J."/>
            <person name="Bates P.A."/>
            <person name="Gatherer D."/>
        </authorList>
    </citation>
    <scope>NUCLEOTIDE SEQUENCE [LARGE SCALE GENOMIC DNA]</scope>
</reference>
<sequence>MKKLVLAIMTALAVLSCCLCALVAASSDASSRTSTPTAVQPFSTFAARLRHCAAEALAPIAAKVLPCVPPPMLELAPIFAHGAASLVMVGRGARAPPAAVSGAKGDEVLQHTTAKFVYAAGAIIAELALLKLVYREPYRNHRKNRANRFFATALGFVVLVLLTALPNDLMDTSLVCVFYFKLSSQVYTPAVVCGQLLRVYLMALVPALPPLSAAYSAFLAYWADNFADGLSTTQVHEAWAELVLILVVMGALVFSVSARRGAGAAPWLSPIERESDGDDYYDGQ</sequence>
<accession>A0A836KMF0</accession>
<evidence type="ECO:0008006" key="5">
    <source>
        <dbReference type="Google" id="ProtNLM"/>
    </source>
</evidence>
<evidence type="ECO:0000256" key="2">
    <source>
        <dbReference type="SAM" id="SignalP"/>
    </source>
</evidence>
<dbReference type="RefSeq" id="XP_067063093.1">
    <property type="nucleotide sequence ID" value="XM_067206646.1"/>
</dbReference>
<proteinExistence type="predicted"/>
<evidence type="ECO:0000313" key="3">
    <source>
        <dbReference type="EMBL" id="KAG5478432.1"/>
    </source>
</evidence>
<dbReference type="AlphaFoldDB" id="A0A836KMF0"/>
<feature type="transmembrane region" description="Helical" evidence="1">
    <location>
        <begin position="116"/>
        <end position="134"/>
    </location>
</feature>
<keyword evidence="4" id="KW-1185">Reference proteome</keyword>
<feature type="signal peptide" evidence="2">
    <location>
        <begin position="1"/>
        <end position="25"/>
    </location>
</feature>
<dbReference type="GeneID" id="92360580"/>
<dbReference type="PROSITE" id="PS51257">
    <property type="entry name" value="PROKAR_LIPOPROTEIN"/>
    <property type="match status" value="1"/>
</dbReference>
<feature type="chain" id="PRO_5032619706" description="Transmembrane protein" evidence="2">
    <location>
        <begin position="26"/>
        <end position="284"/>
    </location>
</feature>
<keyword evidence="1" id="KW-0472">Membrane</keyword>
<comment type="caution">
    <text evidence="3">The sequence shown here is derived from an EMBL/GenBank/DDBJ whole genome shotgun (WGS) entry which is preliminary data.</text>
</comment>
<organism evidence="3 4">
    <name type="scientific">Leishmania orientalis</name>
    <dbReference type="NCBI Taxonomy" id="2249476"/>
    <lineage>
        <taxon>Eukaryota</taxon>
        <taxon>Discoba</taxon>
        <taxon>Euglenozoa</taxon>
        <taxon>Kinetoplastea</taxon>
        <taxon>Metakinetoplastina</taxon>
        <taxon>Trypanosomatida</taxon>
        <taxon>Trypanosomatidae</taxon>
        <taxon>Leishmaniinae</taxon>
        <taxon>Leishmania</taxon>
    </lineage>
</organism>
<keyword evidence="2" id="KW-0732">Signal</keyword>
<protein>
    <recommendedName>
        <fullName evidence="5">Transmembrane protein</fullName>
    </recommendedName>
</protein>